<dbReference type="Proteomes" id="UP000187074">
    <property type="component" value="Unassembled WGS sequence"/>
</dbReference>
<comment type="similarity">
    <text evidence="1 6">Belongs to the sigma-70 factor family. ECF subfamily.</text>
</comment>
<dbReference type="GO" id="GO:0016987">
    <property type="term" value="F:sigma factor activity"/>
    <property type="evidence" value="ECO:0007669"/>
    <property type="project" value="UniProtKB-KW"/>
</dbReference>
<keyword evidence="5 6" id="KW-0804">Transcription</keyword>
<dbReference type="SUPFAM" id="SSF88946">
    <property type="entry name" value="Sigma2 domain of RNA polymerase sigma factors"/>
    <property type="match status" value="1"/>
</dbReference>
<dbReference type="InterPro" id="IPR013249">
    <property type="entry name" value="RNA_pol_sigma70_r4_t2"/>
</dbReference>
<dbReference type="PANTHER" id="PTHR43133">
    <property type="entry name" value="RNA POLYMERASE ECF-TYPE SIGMA FACTO"/>
    <property type="match status" value="1"/>
</dbReference>
<dbReference type="GO" id="GO:0006950">
    <property type="term" value="P:response to stress"/>
    <property type="evidence" value="ECO:0007669"/>
    <property type="project" value="UniProtKB-ARBA"/>
</dbReference>
<dbReference type="InterPro" id="IPR014284">
    <property type="entry name" value="RNA_pol_sigma-70_dom"/>
</dbReference>
<comment type="caution">
    <text evidence="9">The sequence shown here is derived from an EMBL/GenBank/DDBJ whole genome shotgun (WGS) entry which is preliminary data.</text>
</comment>
<dbReference type="InterPro" id="IPR013324">
    <property type="entry name" value="RNA_pol_sigma_r3/r4-like"/>
</dbReference>
<feature type="domain" description="RNA polymerase sigma factor 70 region 4 type 2" evidence="8">
    <location>
        <begin position="116"/>
        <end position="167"/>
    </location>
</feature>
<dbReference type="CDD" id="cd06171">
    <property type="entry name" value="Sigma70_r4"/>
    <property type="match status" value="1"/>
</dbReference>
<dbReference type="InterPro" id="IPR000838">
    <property type="entry name" value="RNA_pol_sigma70_ECF_CS"/>
</dbReference>
<dbReference type="InterPro" id="IPR007627">
    <property type="entry name" value="RNA_pol_sigma70_r2"/>
</dbReference>
<name>A0A1R1B9P7_PAELA</name>
<evidence type="ECO:0000259" key="8">
    <source>
        <dbReference type="Pfam" id="PF08281"/>
    </source>
</evidence>
<reference evidence="9 10" key="1">
    <citation type="submission" date="2016-11" db="EMBL/GenBank/DDBJ databases">
        <title>Paenibacillus species isolates.</title>
        <authorList>
            <person name="Beno S.M."/>
        </authorList>
    </citation>
    <scope>NUCLEOTIDE SEQUENCE [LARGE SCALE GENOMIC DNA]</scope>
    <source>
        <strain evidence="9 10">FSL F4-0100</strain>
    </source>
</reference>
<dbReference type="GO" id="GO:0006352">
    <property type="term" value="P:DNA-templated transcription initiation"/>
    <property type="evidence" value="ECO:0007669"/>
    <property type="project" value="InterPro"/>
</dbReference>
<dbReference type="GO" id="GO:0003677">
    <property type="term" value="F:DNA binding"/>
    <property type="evidence" value="ECO:0007669"/>
    <property type="project" value="UniProtKB-KW"/>
</dbReference>
<dbReference type="InterPro" id="IPR039425">
    <property type="entry name" value="RNA_pol_sigma-70-like"/>
</dbReference>
<evidence type="ECO:0000256" key="4">
    <source>
        <dbReference type="ARBA" id="ARBA00023125"/>
    </source>
</evidence>
<dbReference type="NCBIfam" id="TIGR02937">
    <property type="entry name" value="sigma70-ECF"/>
    <property type="match status" value="1"/>
</dbReference>
<evidence type="ECO:0000256" key="2">
    <source>
        <dbReference type="ARBA" id="ARBA00023015"/>
    </source>
</evidence>
<dbReference type="AlphaFoldDB" id="A0A1R1B9P7"/>
<dbReference type="RefSeq" id="WP_076321142.1">
    <property type="nucleotide sequence ID" value="NZ_JBCNGN010000019.1"/>
</dbReference>
<dbReference type="PANTHER" id="PTHR43133:SF46">
    <property type="entry name" value="RNA POLYMERASE SIGMA-70 FACTOR ECF SUBFAMILY"/>
    <property type="match status" value="1"/>
</dbReference>
<feature type="domain" description="RNA polymerase sigma-70 region 2" evidence="7">
    <location>
        <begin position="23"/>
        <end position="82"/>
    </location>
</feature>
<dbReference type="InterPro" id="IPR036388">
    <property type="entry name" value="WH-like_DNA-bd_sf"/>
</dbReference>
<keyword evidence="4 6" id="KW-0238">DNA-binding</keyword>
<dbReference type="OrthoDB" id="9794508at2"/>
<dbReference type="STRING" id="1401.BK123_04275"/>
<gene>
    <name evidence="9" type="ORF">BK123_04275</name>
</gene>
<keyword evidence="2 6" id="KW-0805">Transcription regulation</keyword>
<dbReference type="PROSITE" id="PS01063">
    <property type="entry name" value="SIGMA70_ECF"/>
    <property type="match status" value="1"/>
</dbReference>
<keyword evidence="3 6" id="KW-0731">Sigma factor</keyword>
<dbReference type="Gene3D" id="1.10.1740.10">
    <property type="match status" value="1"/>
</dbReference>
<evidence type="ECO:0000256" key="3">
    <source>
        <dbReference type="ARBA" id="ARBA00023082"/>
    </source>
</evidence>
<protein>
    <recommendedName>
        <fullName evidence="6">RNA polymerase sigma factor</fullName>
    </recommendedName>
</protein>
<dbReference type="InterPro" id="IPR013325">
    <property type="entry name" value="RNA_pol_sigma_r2"/>
</dbReference>
<organism evidence="9 10">
    <name type="scientific">Paenibacillus lautus</name>
    <name type="common">Bacillus lautus</name>
    <dbReference type="NCBI Taxonomy" id="1401"/>
    <lineage>
        <taxon>Bacteria</taxon>
        <taxon>Bacillati</taxon>
        <taxon>Bacillota</taxon>
        <taxon>Bacilli</taxon>
        <taxon>Bacillales</taxon>
        <taxon>Paenibacillaceae</taxon>
        <taxon>Paenibacillus</taxon>
    </lineage>
</organism>
<sequence length="178" mass="21131">MELEYLKQMTVMDTQTLDKIMNLYGNDIWNYAYFLTKQQALADDIAQEVFIKAYFGIHTFRGRATLKTWLLTITRHTAYRYKQTFFFRKVTLKDKLLIDASSRSAEAEYLDGQYTNEIWAMIMTLPRKFREVLILDLYYEMSINQIAEFLNLATGTVKSRLYRARKKVQNLLKENGDE</sequence>
<accession>A0A1R1B9P7</accession>
<evidence type="ECO:0000256" key="6">
    <source>
        <dbReference type="RuleBase" id="RU000716"/>
    </source>
</evidence>
<evidence type="ECO:0000313" key="9">
    <source>
        <dbReference type="EMBL" id="OME96801.1"/>
    </source>
</evidence>
<dbReference type="EMBL" id="MRTF01000001">
    <property type="protein sequence ID" value="OME96801.1"/>
    <property type="molecule type" value="Genomic_DNA"/>
</dbReference>
<evidence type="ECO:0000259" key="7">
    <source>
        <dbReference type="Pfam" id="PF04542"/>
    </source>
</evidence>
<proteinExistence type="inferred from homology"/>
<dbReference type="Pfam" id="PF04542">
    <property type="entry name" value="Sigma70_r2"/>
    <property type="match status" value="1"/>
</dbReference>
<evidence type="ECO:0000313" key="10">
    <source>
        <dbReference type="Proteomes" id="UP000187074"/>
    </source>
</evidence>
<dbReference type="Gene3D" id="1.10.10.10">
    <property type="entry name" value="Winged helix-like DNA-binding domain superfamily/Winged helix DNA-binding domain"/>
    <property type="match status" value="1"/>
</dbReference>
<dbReference type="SUPFAM" id="SSF88659">
    <property type="entry name" value="Sigma3 and sigma4 domains of RNA polymerase sigma factors"/>
    <property type="match status" value="1"/>
</dbReference>
<dbReference type="Pfam" id="PF08281">
    <property type="entry name" value="Sigma70_r4_2"/>
    <property type="match status" value="1"/>
</dbReference>
<evidence type="ECO:0000256" key="5">
    <source>
        <dbReference type="ARBA" id="ARBA00023163"/>
    </source>
</evidence>
<evidence type="ECO:0000256" key="1">
    <source>
        <dbReference type="ARBA" id="ARBA00010641"/>
    </source>
</evidence>